<dbReference type="OrthoDB" id="10263919at2759"/>
<protein>
    <recommendedName>
        <fullName evidence="4">SH2 domain-containing protein</fullName>
    </recommendedName>
</protein>
<sequence length="721" mass="80897">MVKILDGANVLEEMNYGLLKDLRVELKDSDTEENGAFCFSFWLYLANYGSPLPCGILHQEHIDINSSVPFLLLNEKKKMMLLPVIFLHKEASMLVGLNPLTEVPSIVTQFDIPLKKWVHVGCEASQNSLRLRVNGEIVGEKHLTPVLNDELHADGMKRRALPCIIGEYQGFQGYVHFAKLSPSGLPLKTHCIEDPPLQLSIDSSSASDIEEDGDGVWSIVGGKASCRRNFSLDVTLLDAFDQPLNKEMEVVASLLYADNNEPVPETNDGEAPLLTSYDGIEYASSDRPSKLISGRASFKLKMSQLSSKCDNRLFRIRFEIPKIRYPFLEAFSPPIRCISRSRNARASSITLKKLPSGVHLLNGSQSPGLDDRSSELLNSVVREAKPSPSSKRVKLGQEKPFEIFADSFTSKRADKECKSYAFTTTEGNHTYGSNLVRKPENHDGSDNFSSDSETSETTKSDLMSIPSSTNQLSDMVVFKYCLGGLSERAVLLKEIALSAREEELVKFADQVSLFSGCSHHRHQIMIAKRLIEEGIEAWNLISQKNDHVLWENLLSGVKEHFVKIVPCGTRSLTHQDVELLRGISGCQELVSQDHFEKMWFWLYPVALSLSQVWINALWSSVSPKWIEGFITKEEAESSLQGPGGFQEPGTFVLRFPTSRSWPHPDAGNLVITYIGSDYAIHHRLLSLDLMYSSRDRTVRPLQDMLLEEPELSRLGRHDIFY</sequence>
<feature type="compositionally biased region" description="Low complexity" evidence="3">
    <location>
        <begin position="446"/>
        <end position="461"/>
    </location>
</feature>
<gene>
    <name evidence="5" type="ORF">GSCOC_T00021428001</name>
</gene>
<dbReference type="EMBL" id="HG739103">
    <property type="protein sequence ID" value="CDP06069.1"/>
    <property type="molecule type" value="Genomic_DNA"/>
</dbReference>
<evidence type="ECO:0000313" key="6">
    <source>
        <dbReference type="Proteomes" id="UP000295252"/>
    </source>
</evidence>
<dbReference type="InterPro" id="IPR000980">
    <property type="entry name" value="SH2"/>
</dbReference>
<dbReference type="AlphaFoldDB" id="A0A068UD02"/>
<dbReference type="InterPro" id="IPR001217">
    <property type="entry name" value="STAT"/>
</dbReference>
<dbReference type="InterPro" id="IPR036860">
    <property type="entry name" value="SH2_dom_sf"/>
</dbReference>
<evidence type="ECO:0000256" key="3">
    <source>
        <dbReference type="SAM" id="MobiDB-lite"/>
    </source>
</evidence>
<feature type="region of interest" description="Disordered" evidence="3">
    <location>
        <begin position="430"/>
        <end position="466"/>
    </location>
</feature>
<dbReference type="GO" id="GO:0007165">
    <property type="term" value="P:signal transduction"/>
    <property type="evidence" value="ECO:0007669"/>
    <property type="project" value="InterPro"/>
</dbReference>
<proteinExistence type="predicted"/>
<dbReference type="GO" id="GO:0003700">
    <property type="term" value="F:DNA-binding transcription factor activity"/>
    <property type="evidence" value="ECO:0007669"/>
    <property type="project" value="InterPro"/>
</dbReference>
<dbReference type="Gene3D" id="3.30.505.10">
    <property type="entry name" value="SH2 domain"/>
    <property type="match status" value="1"/>
</dbReference>
<dbReference type="OMA" id="RVSGCQD"/>
<dbReference type="InParanoid" id="A0A068UD02"/>
<evidence type="ECO:0000259" key="4">
    <source>
        <dbReference type="PROSITE" id="PS50001"/>
    </source>
</evidence>
<dbReference type="FunCoup" id="A0A068UD02">
    <property type="interactions" value="1249"/>
</dbReference>
<accession>A0A068UD02</accession>
<dbReference type="SUPFAM" id="SSF55550">
    <property type="entry name" value="SH2 domain"/>
    <property type="match status" value="1"/>
</dbReference>
<feature type="domain" description="SH2" evidence="4">
    <location>
        <begin position="625"/>
        <end position="705"/>
    </location>
</feature>
<dbReference type="Proteomes" id="UP000295252">
    <property type="component" value="Chromosome VII"/>
</dbReference>
<dbReference type="Gramene" id="CDP06069">
    <property type="protein sequence ID" value="CDP06069"/>
    <property type="gene ID" value="GSCOC_T00021428001"/>
</dbReference>
<dbReference type="PhylomeDB" id="A0A068UD02"/>
<reference evidence="6" key="1">
    <citation type="journal article" date="2014" name="Science">
        <title>The coffee genome provides insight into the convergent evolution of caffeine biosynthesis.</title>
        <authorList>
            <person name="Denoeud F."/>
            <person name="Carretero-Paulet L."/>
            <person name="Dereeper A."/>
            <person name="Droc G."/>
            <person name="Guyot R."/>
            <person name="Pietrella M."/>
            <person name="Zheng C."/>
            <person name="Alberti A."/>
            <person name="Anthony F."/>
            <person name="Aprea G."/>
            <person name="Aury J.M."/>
            <person name="Bento P."/>
            <person name="Bernard M."/>
            <person name="Bocs S."/>
            <person name="Campa C."/>
            <person name="Cenci A."/>
            <person name="Combes M.C."/>
            <person name="Crouzillat D."/>
            <person name="Da Silva C."/>
            <person name="Daddiego L."/>
            <person name="De Bellis F."/>
            <person name="Dussert S."/>
            <person name="Garsmeur O."/>
            <person name="Gayraud T."/>
            <person name="Guignon V."/>
            <person name="Jahn K."/>
            <person name="Jamilloux V."/>
            <person name="Joet T."/>
            <person name="Labadie K."/>
            <person name="Lan T."/>
            <person name="Leclercq J."/>
            <person name="Lepelley M."/>
            <person name="Leroy T."/>
            <person name="Li L.T."/>
            <person name="Librado P."/>
            <person name="Lopez L."/>
            <person name="Munoz A."/>
            <person name="Noel B."/>
            <person name="Pallavicini A."/>
            <person name="Perrotta G."/>
            <person name="Poncet V."/>
            <person name="Pot D."/>
            <person name="Priyono X."/>
            <person name="Rigoreau M."/>
            <person name="Rouard M."/>
            <person name="Rozas J."/>
            <person name="Tranchant-Dubreuil C."/>
            <person name="VanBuren R."/>
            <person name="Zhang Q."/>
            <person name="Andrade A.C."/>
            <person name="Argout X."/>
            <person name="Bertrand B."/>
            <person name="de Kochko A."/>
            <person name="Graziosi G."/>
            <person name="Henry R.J."/>
            <person name="Jayarama X."/>
            <person name="Ming R."/>
            <person name="Nagai C."/>
            <person name="Rounsley S."/>
            <person name="Sankoff D."/>
            <person name="Giuliano G."/>
            <person name="Albert V.A."/>
            <person name="Wincker P."/>
            <person name="Lashermes P."/>
        </authorList>
    </citation>
    <scope>NUCLEOTIDE SEQUENCE [LARGE SCALE GENOMIC DNA]</scope>
    <source>
        <strain evidence="6">cv. DH200-94</strain>
    </source>
</reference>
<name>A0A068UD02_COFCA</name>
<keyword evidence="6" id="KW-1185">Reference proteome</keyword>
<evidence type="ECO:0000313" key="5">
    <source>
        <dbReference type="EMBL" id="CDP06069.1"/>
    </source>
</evidence>
<keyword evidence="1 2" id="KW-0727">SH2 domain</keyword>
<evidence type="ECO:0000256" key="1">
    <source>
        <dbReference type="ARBA" id="ARBA00022999"/>
    </source>
</evidence>
<dbReference type="PANTHER" id="PTHR11801">
    <property type="entry name" value="SIGNAL TRANSDUCER AND ACTIVATOR OF TRANSCRIPTION"/>
    <property type="match status" value="1"/>
</dbReference>
<dbReference type="STRING" id="49390.A0A068UD02"/>
<organism evidence="5 6">
    <name type="scientific">Coffea canephora</name>
    <name type="common">Robusta coffee</name>
    <dbReference type="NCBI Taxonomy" id="49390"/>
    <lineage>
        <taxon>Eukaryota</taxon>
        <taxon>Viridiplantae</taxon>
        <taxon>Streptophyta</taxon>
        <taxon>Embryophyta</taxon>
        <taxon>Tracheophyta</taxon>
        <taxon>Spermatophyta</taxon>
        <taxon>Magnoliopsida</taxon>
        <taxon>eudicotyledons</taxon>
        <taxon>Gunneridae</taxon>
        <taxon>Pentapetalae</taxon>
        <taxon>asterids</taxon>
        <taxon>lamiids</taxon>
        <taxon>Gentianales</taxon>
        <taxon>Rubiaceae</taxon>
        <taxon>Ixoroideae</taxon>
        <taxon>Gardenieae complex</taxon>
        <taxon>Bertiereae - Coffeeae clade</taxon>
        <taxon>Coffeeae</taxon>
        <taxon>Coffea</taxon>
    </lineage>
</organism>
<evidence type="ECO:0000256" key="2">
    <source>
        <dbReference type="PROSITE-ProRule" id="PRU00191"/>
    </source>
</evidence>
<dbReference type="PROSITE" id="PS50001">
    <property type="entry name" value="SH2"/>
    <property type="match status" value="1"/>
</dbReference>